<dbReference type="InterPro" id="IPR050562">
    <property type="entry name" value="FAD_mOase_fung"/>
</dbReference>
<feature type="transmembrane region" description="Helical" evidence="5">
    <location>
        <begin position="448"/>
        <end position="465"/>
    </location>
</feature>
<keyword evidence="5" id="KW-0472">Membrane</keyword>
<dbReference type="PANTHER" id="PTHR47356">
    <property type="entry name" value="FAD-DEPENDENT MONOOXYGENASE ASQG-RELATED"/>
    <property type="match status" value="1"/>
</dbReference>
<keyword evidence="8" id="KW-1185">Reference proteome</keyword>
<feature type="transmembrane region" description="Helical" evidence="5">
    <location>
        <begin position="762"/>
        <end position="785"/>
    </location>
</feature>
<feature type="transmembrane region" description="Helical" evidence="5">
    <location>
        <begin position="528"/>
        <end position="546"/>
    </location>
</feature>
<evidence type="ECO:0000256" key="4">
    <source>
        <dbReference type="ARBA" id="ARBA00023002"/>
    </source>
</evidence>
<dbReference type="Gene3D" id="3.50.50.60">
    <property type="entry name" value="FAD/NAD(P)-binding domain"/>
    <property type="match status" value="1"/>
</dbReference>
<keyword evidence="3" id="KW-0274">FAD</keyword>
<evidence type="ECO:0000259" key="6">
    <source>
        <dbReference type="Pfam" id="PF01494"/>
    </source>
</evidence>
<protein>
    <submittedName>
        <fullName evidence="7">FAD/NAD(P)-binding domain-containing protein</fullName>
    </submittedName>
</protein>
<sequence>MPRPFKVVIAGGGVGGLTLALTLAKAGIDYVVLEAHPEISPEVGASIAIFPSGALALDQVGGVLEDLRAISSPVHTSYGRDDKGKPMYIINVLRCIDRFGYPAVFLPRQQLLALLYKHVPDKSKILLGKRVVKVIHSDTGVQVITKDGDEFAGDVVVGVDGVHSTIRQEMWTLADKLSPGLITKKEKEHTLSAEYCAVVGIASPHPSFEEDCSHINHNHDRSSTIITGYGGRIFWFLFERLDKVYKVPNIPRLTEEDGRKLAEKRLGDLVTGDIKFKELWDRTTTYVTVPLEEGCFEHWHYGRMIVIGDAAHKVTINIGLGANATIESAVALTNGLYHAVKAHPEGLSTEMIDKVFTDVQAHRKTSVESVLKVSAQSTRMEAWATTTLRLTSKYFIQHLIGEDYLWESQADIQMRTERLDFLPDSDKGAIPKIYSPRYPAKRAKLTNGIAYILPAFALLGFYLGAQSSASMQAKVSEKISHAAAETGMPSFGIYSRDRFGLAKIFTASFSNLSDSLADDKQSDSRLKIAAAQTALALFPILTIMVVESLRRGNTLTLAKIPTFWGFLYQIFPISVVLPAYFFFHAYQITPARYYEKNFISIPTAYAKSLIPTLIISFLIPTSITLIREQSLRATMALWLPFPIYTAIVHQILKSFFTTPALLTKNVDLPYIRGAYLLSFAISASAHLYALCTAIMTGDSFLALATRLVPGAPLTHDSSFVEAGRDIVRTEHLVAFGAGLAWVLVLFNDLKRFRKTAAGWLELLGYTIAASAMFGPAATVVVAYSWREELLRV</sequence>
<gene>
    <name evidence="7" type="ORF">C7212DRAFT_192638</name>
</gene>
<proteinExistence type="inferred from homology"/>
<dbReference type="EMBL" id="PYWC01000030">
    <property type="protein sequence ID" value="PWW76842.1"/>
    <property type="molecule type" value="Genomic_DNA"/>
</dbReference>
<dbReference type="SUPFAM" id="SSF51905">
    <property type="entry name" value="FAD/NAD(P)-binding domain"/>
    <property type="match status" value="1"/>
</dbReference>
<dbReference type="GO" id="GO:0071949">
    <property type="term" value="F:FAD binding"/>
    <property type="evidence" value="ECO:0007669"/>
    <property type="project" value="InterPro"/>
</dbReference>
<dbReference type="GO" id="GO:0004497">
    <property type="term" value="F:monooxygenase activity"/>
    <property type="evidence" value="ECO:0007669"/>
    <property type="project" value="InterPro"/>
</dbReference>
<accession>A0A317SQW5</accession>
<comment type="caution">
    <text evidence="7">The sequence shown here is derived from an EMBL/GenBank/DDBJ whole genome shotgun (WGS) entry which is preliminary data.</text>
</comment>
<dbReference type="OrthoDB" id="2431938at2759"/>
<keyword evidence="2" id="KW-0285">Flavoprotein</keyword>
<evidence type="ECO:0000256" key="1">
    <source>
        <dbReference type="ARBA" id="ARBA00007992"/>
    </source>
</evidence>
<feature type="transmembrane region" description="Helical" evidence="5">
    <location>
        <begin position="604"/>
        <end position="623"/>
    </location>
</feature>
<evidence type="ECO:0000256" key="5">
    <source>
        <dbReference type="SAM" id="Phobius"/>
    </source>
</evidence>
<organism evidence="7 8">
    <name type="scientific">Tuber magnatum</name>
    <name type="common">white Piedmont truffle</name>
    <dbReference type="NCBI Taxonomy" id="42249"/>
    <lineage>
        <taxon>Eukaryota</taxon>
        <taxon>Fungi</taxon>
        <taxon>Dikarya</taxon>
        <taxon>Ascomycota</taxon>
        <taxon>Pezizomycotina</taxon>
        <taxon>Pezizomycetes</taxon>
        <taxon>Pezizales</taxon>
        <taxon>Tuberaceae</taxon>
        <taxon>Tuber</taxon>
    </lineage>
</organism>
<dbReference type="PANTHER" id="PTHR47356:SF2">
    <property type="entry name" value="FAD-BINDING DOMAIN-CONTAINING PROTEIN-RELATED"/>
    <property type="match status" value="1"/>
</dbReference>
<dbReference type="AlphaFoldDB" id="A0A317SQW5"/>
<evidence type="ECO:0000256" key="2">
    <source>
        <dbReference type="ARBA" id="ARBA00022630"/>
    </source>
</evidence>
<feature type="transmembrane region" description="Helical" evidence="5">
    <location>
        <begin position="643"/>
        <end position="662"/>
    </location>
</feature>
<evidence type="ECO:0000313" key="7">
    <source>
        <dbReference type="EMBL" id="PWW76842.1"/>
    </source>
</evidence>
<dbReference type="InterPro" id="IPR002938">
    <property type="entry name" value="FAD-bd"/>
</dbReference>
<feature type="transmembrane region" description="Helical" evidence="5">
    <location>
        <begin position="674"/>
        <end position="695"/>
    </location>
</feature>
<feature type="transmembrane region" description="Helical" evidence="5">
    <location>
        <begin position="732"/>
        <end position="750"/>
    </location>
</feature>
<name>A0A317SQW5_9PEZI</name>
<keyword evidence="5" id="KW-0812">Transmembrane</keyword>
<evidence type="ECO:0000256" key="3">
    <source>
        <dbReference type="ARBA" id="ARBA00022827"/>
    </source>
</evidence>
<comment type="similarity">
    <text evidence="1">Belongs to the paxM FAD-dependent monooxygenase family.</text>
</comment>
<keyword evidence="5" id="KW-1133">Transmembrane helix</keyword>
<keyword evidence="4" id="KW-0560">Oxidoreductase</keyword>
<feature type="transmembrane region" description="Helical" evidence="5">
    <location>
        <begin position="566"/>
        <end position="583"/>
    </location>
</feature>
<dbReference type="STRING" id="42249.A0A317SQW5"/>
<dbReference type="Proteomes" id="UP000246991">
    <property type="component" value="Unassembled WGS sequence"/>
</dbReference>
<dbReference type="PRINTS" id="PR00420">
    <property type="entry name" value="RNGMNOXGNASE"/>
</dbReference>
<dbReference type="InterPro" id="IPR036188">
    <property type="entry name" value="FAD/NAD-bd_sf"/>
</dbReference>
<reference evidence="7 8" key="1">
    <citation type="submission" date="2018-03" db="EMBL/GenBank/DDBJ databases">
        <title>Genomes of Pezizomycetes fungi and the evolution of truffles.</title>
        <authorList>
            <person name="Murat C."/>
            <person name="Payen T."/>
            <person name="Noel B."/>
            <person name="Kuo A."/>
            <person name="Martin F.M."/>
        </authorList>
    </citation>
    <scope>NUCLEOTIDE SEQUENCE [LARGE SCALE GENOMIC DNA]</scope>
    <source>
        <strain evidence="7">091103-1</strain>
    </source>
</reference>
<evidence type="ECO:0000313" key="8">
    <source>
        <dbReference type="Proteomes" id="UP000246991"/>
    </source>
</evidence>
<feature type="domain" description="FAD-binding" evidence="6">
    <location>
        <begin position="6"/>
        <end position="348"/>
    </location>
</feature>
<dbReference type="Pfam" id="PF01494">
    <property type="entry name" value="FAD_binding_3"/>
    <property type="match status" value="1"/>
</dbReference>